<dbReference type="AlphaFoldDB" id="A0A4R6QFI7"/>
<dbReference type="Gene3D" id="1.20.1250.20">
    <property type="entry name" value="MFS general substrate transporter like domains"/>
    <property type="match status" value="1"/>
</dbReference>
<dbReference type="PROSITE" id="PS50850">
    <property type="entry name" value="MFS"/>
    <property type="match status" value="1"/>
</dbReference>
<dbReference type="InterPro" id="IPR044770">
    <property type="entry name" value="MFS_spinster-like"/>
</dbReference>
<reference evidence="8 9" key="1">
    <citation type="submission" date="2019-03" db="EMBL/GenBank/DDBJ databases">
        <title>Genomic Encyclopedia of Type Strains, Phase IV (KMG-IV): sequencing the most valuable type-strain genomes for metagenomic binning, comparative biology and taxonomic classification.</title>
        <authorList>
            <person name="Goeker M."/>
        </authorList>
    </citation>
    <scope>NUCLEOTIDE SEQUENCE [LARGE SCALE GENOMIC DNA]</scope>
    <source>
        <strain evidence="8 9">DSM 16998</strain>
    </source>
</reference>
<dbReference type="InterPro" id="IPR020846">
    <property type="entry name" value="MFS_dom"/>
</dbReference>
<keyword evidence="2" id="KW-0813">Transport</keyword>
<evidence type="ECO:0000256" key="6">
    <source>
        <dbReference type="SAM" id="Phobius"/>
    </source>
</evidence>
<dbReference type="RefSeq" id="WP_133703763.1">
    <property type="nucleotide sequence ID" value="NZ_SNXS01000014.1"/>
</dbReference>
<dbReference type="InParanoid" id="A0A4R6QFI7"/>
<keyword evidence="3 6" id="KW-0812">Transmembrane</keyword>
<feature type="transmembrane region" description="Helical" evidence="6">
    <location>
        <begin position="418"/>
        <end position="438"/>
    </location>
</feature>
<dbReference type="PANTHER" id="PTHR23505">
    <property type="entry name" value="SPINSTER"/>
    <property type="match status" value="1"/>
</dbReference>
<keyword evidence="4 6" id="KW-1133">Transmembrane helix</keyword>
<feature type="domain" description="Major facilitator superfamily (MFS) profile" evidence="7">
    <location>
        <begin position="27"/>
        <end position="440"/>
    </location>
</feature>
<dbReference type="Proteomes" id="UP000295361">
    <property type="component" value="Unassembled WGS sequence"/>
</dbReference>
<gene>
    <name evidence="8" type="ORF">DES47_11417</name>
</gene>
<evidence type="ECO:0000313" key="8">
    <source>
        <dbReference type="EMBL" id="TDP61245.1"/>
    </source>
</evidence>
<sequence length="456" mass="48290">MPAQTETAVLPLPSGAAAKAPVASWASLLVLVALGLYTYMDRQIFSLQAEPLRQALGLSDFQFGLLQGVSVALFAALVGYPVAWLSDRFDRRTVLAGCIATWSLAVAACGLTRDFNELFVASSLVGAAEAGLLPIAYALIPELFRGAQRQLANSLFVVTGRLVVGLVIALCGWVIHAIDLWRPLLPEALQALPTWRLAFFATALPGVLFVPMILLLPINKRKLPLPELGAPVATPPGQTSVWAFLRGHRITFVTFMLSVGLLVFGFGATGAFIPVVAMRQMGVTPLDLGNAMGIATFVSAAVGLMIANVGMKWMLLRVGPLLAVRVLALAALISGVFSATIYFAKTPVQLFTLMALQQTFLMAGTMAFPTALQEMTPTLLRARIISLVIMFNMVLGSLSPAIVGAISDALKPRPDGLMLAMTATSSIALLLAALLMAVCGRGYVRTTQAARAAEGN</sequence>
<evidence type="ECO:0000313" key="9">
    <source>
        <dbReference type="Proteomes" id="UP000295361"/>
    </source>
</evidence>
<dbReference type="PANTHER" id="PTHR23505:SF79">
    <property type="entry name" value="PROTEIN SPINSTER"/>
    <property type="match status" value="1"/>
</dbReference>
<feature type="transmembrane region" description="Helical" evidence="6">
    <location>
        <begin position="22"/>
        <end position="40"/>
    </location>
</feature>
<dbReference type="GO" id="GO:0022857">
    <property type="term" value="F:transmembrane transporter activity"/>
    <property type="evidence" value="ECO:0007669"/>
    <property type="project" value="InterPro"/>
</dbReference>
<name>A0A4R6QFI7_9BURK</name>
<organism evidence="8 9">
    <name type="scientific">Roseateles toxinivorans</name>
    <dbReference type="NCBI Taxonomy" id="270368"/>
    <lineage>
        <taxon>Bacteria</taxon>
        <taxon>Pseudomonadati</taxon>
        <taxon>Pseudomonadota</taxon>
        <taxon>Betaproteobacteria</taxon>
        <taxon>Burkholderiales</taxon>
        <taxon>Sphaerotilaceae</taxon>
        <taxon>Roseateles</taxon>
    </lineage>
</organism>
<feature type="transmembrane region" description="Helical" evidence="6">
    <location>
        <begin position="350"/>
        <end position="372"/>
    </location>
</feature>
<feature type="transmembrane region" description="Helical" evidence="6">
    <location>
        <begin position="322"/>
        <end position="344"/>
    </location>
</feature>
<comment type="caution">
    <text evidence="8">The sequence shown here is derived from an EMBL/GenBank/DDBJ whole genome shotgun (WGS) entry which is preliminary data.</text>
</comment>
<evidence type="ECO:0000256" key="4">
    <source>
        <dbReference type="ARBA" id="ARBA00022989"/>
    </source>
</evidence>
<feature type="transmembrane region" description="Helical" evidence="6">
    <location>
        <begin position="195"/>
        <end position="216"/>
    </location>
</feature>
<feature type="transmembrane region" description="Helical" evidence="6">
    <location>
        <begin position="119"/>
        <end position="140"/>
    </location>
</feature>
<evidence type="ECO:0000256" key="2">
    <source>
        <dbReference type="ARBA" id="ARBA00022448"/>
    </source>
</evidence>
<feature type="transmembrane region" description="Helical" evidence="6">
    <location>
        <begin position="288"/>
        <end position="310"/>
    </location>
</feature>
<comment type="subcellular location">
    <subcellularLocation>
        <location evidence="1">Membrane</location>
        <topology evidence="1">Multi-pass membrane protein</topology>
    </subcellularLocation>
</comment>
<evidence type="ECO:0000256" key="1">
    <source>
        <dbReference type="ARBA" id="ARBA00004141"/>
    </source>
</evidence>
<dbReference type="EMBL" id="SNXS01000014">
    <property type="protein sequence ID" value="TDP61245.1"/>
    <property type="molecule type" value="Genomic_DNA"/>
</dbReference>
<evidence type="ECO:0000256" key="5">
    <source>
        <dbReference type="ARBA" id="ARBA00023136"/>
    </source>
</evidence>
<dbReference type="GO" id="GO:0016020">
    <property type="term" value="C:membrane"/>
    <property type="evidence" value="ECO:0007669"/>
    <property type="project" value="UniProtKB-SubCell"/>
</dbReference>
<dbReference type="SUPFAM" id="SSF103473">
    <property type="entry name" value="MFS general substrate transporter"/>
    <property type="match status" value="1"/>
</dbReference>
<accession>A0A4R6QFI7</accession>
<feature type="transmembrane region" description="Helical" evidence="6">
    <location>
        <begin position="152"/>
        <end position="175"/>
    </location>
</feature>
<feature type="transmembrane region" description="Helical" evidence="6">
    <location>
        <begin position="384"/>
        <end position="406"/>
    </location>
</feature>
<protein>
    <submittedName>
        <fullName evidence="8">Putative MFS family arabinose efflux permease</fullName>
    </submittedName>
</protein>
<feature type="transmembrane region" description="Helical" evidence="6">
    <location>
        <begin position="60"/>
        <end position="82"/>
    </location>
</feature>
<feature type="transmembrane region" description="Helical" evidence="6">
    <location>
        <begin position="94"/>
        <end position="113"/>
    </location>
</feature>
<proteinExistence type="predicted"/>
<evidence type="ECO:0000259" key="7">
    <source>
        <dbReference type="PROSITE" id="PS50850"/>
    </source>
</evidence>
<dbReference type="Pfam" id="PF07690">
    <property type="entry name" value="MFS_1"/>
    <property type="match status" value="1"/>
</dbReference>
<dbReference type="FunCoup" id="A0A4R6QFI7">
    <property type="interactions" value="170"/>
</dbReference>
<dbReference type="InterPro" id="IPR011701">
    <property type="entry name" value="MFS"/>
</dbReference>
<feature type="transmembrane region" description="Helical" evidence="6">
    <location>
        <begin position="252"/>
        <end position="276"/>
    </location>
</feature>
<evidence type="ECO:0000256" key="3">
    <source>
        <dbReference type="ARBA" id="ARBA00022692"/>
    </source>
</evidence>
<dbReference type="InterPro" id="IPR036259">
    <property type="entry name" value="MFS_trans_sf"/>
</dbReference>
<keyword evidence="5 6" id="KW-0472">Membrane</keyword>
<dbReference type="OrthoDB" id="6057322at2"/>
<keyword evidence="9" id="KW-1185">Reference proteome</keyword>